<reference evidence="1 2" key="1">
    <citation type="journal article" date="2018" name="Mol. Plant">
        <title>The genome of Artemisia annua provides insight into the evolution of Asteraceae family and artemisinin biosynthesis.</title>
        <authorList>
            <person name="Shen Q."/>
            <person name="Zhang L."/>
            <person name="Liao Z."/>
            <person name="Wang S."/>
            <person name="Yan T."/>
            <person name="Shi P."/>
            <person name="Liu M."/>
            <person name="Fu X."/>
            <person name="Pan Q."/>
            <person name="Wang Y."/>
            <person name="Lv Z."/>
            <person name="Lu X."/>
            <person name="Zhang F."/>
            <person name="Jiang W."/>
            <person name="Ma Y."/>
            <person name="Chen M."/>
            <person name="Hao X."/>
            <person name="Li L."/>
            <person name="Tang Y."/>
            <person name="Lv G."/>
            <person name="Zhou Y."/>
            <person name="Sun X."/>
            <person name="Brodelius P.E."/>
            <person name="Rose J.K.C."/>
            <person name="Tang K."/>
        </authorList>
    </citation>
    <scope>NUCLEOTIDE SEQUENCE [LARGE SCALE GENOMIC DNA]</scope>
    <source>
        <strain evidence="2">cv. Huhao1</strain>
        <tissue evidence="1">Leaf</tissue>
    </source>
</reference>
<name>A0A2U1NZV2_ARTAN</name>
<organism evidence="1 2">
    <name type="scientific">Artemisia annua</name>
    <name type="common">Sweet wormwood</name>
    <dbReference type="NCBI Taxonomy" id="35608"/>
    <lineage>
        <taxon>Eukaryota</taxon>
        <taxon>Viridiplantae</taxon>
        <taxon>Streptophyta</taxon>
        <taxon>Embryophyta</taxon>
        <taxon>Tracheophyta</taxon>
        <taxon>Spermatophyta</taxon>
        <taxon>Magnoliopsida</taxon>
        <taxon>eudicotyledons</taxon>
        <taxon>Gunneridae</taxon>
        <taxon>Pentapetalae</taxon>
        <taxon>asterids</taxon>
        <taxon>campanulids</taxon>
        <taxon>Asterales</taxon>
        <taxon>Asteraceae</taxon>
        <taxon>Asteroideae</taxon>
        <taxon>Anthemideae</taxon>
        <taxon>Artemisiinae</taxon>
        <taxon>Artemisia</taxon>
    </lineage>
</organism>
<protein>
    <submittedName>
        <fullName evidence="1">Uncharacterized protein</fullName>
    </submittedName>
</protein>
<sequence>MEALPKKDYIADVVVISDDYEVNVLSDRDGDPFGFGTMDVVVPAKPVVAADAYPFASENDVLKRMVFLI</sequence>
<evidence type="ECO:0000313" key="1">
    <source>
        <dbReference type="EMBL" id="PWA79053.1"/>
    </source>
</evidence>
<accession>A0A2U1NZV2</accession>
<dbReference type="AlphaFoldDB" id="A0A2U1NZV2"/>
<comment type="caution">
    <text evidence="1">The sequence shown here is derived from an EMBL/GenBank/DDBJ whole genome shotgun (WGS) entry which is preliminary data.</text>
</comment>
<gene>
    <name evidence="1" type="ORF">CTI12_AA185150</name>
</gene>
<keyword evidence="2" id="KW-1185">Reference proteome</keyword>
<dbReference type="Proteomes" id="UP000245207">
    <property type="component" value="Unassembled WGS sequence"/>
</dbReference>
<dbReference type="EMBL" id="PKPP01001905">
    <property type="protein sequence ID" value="PWA79053.1"/>
    <property type="molecule type" value="Genomic_DNA"/>
</dbReference>
<evidence type="ECO:0000313" key="2">
    <source>
        <dbReference type="Proteomes" id="UP000245207"/>
    </source>
</evidence>
<proteinExistence type="predicted"/>